<proteinExistence type="predicted"/>
<comment type="caution">
    <text evidence="2">The sequence shown here is derived from an EMBL/GenBank/DDBJ whole genome shotgun (WGS) entry which is preliminary data.</text>
</comment>
<feature type="domain" description="Polysaccharide lyase family 8 central" evidence="1">
    <location>
        <begin position="15"/>
        <end position="133"/>
    </location>
</feature>
<feature type="non-terminal residue" evidence="2">
    <location>
        <position position="1"/>
    </location>
</feature>
<dbReference type="GO" id="GO:0005576">
    <property type="term" value="C:extracellular region"/>
    <property type="evidence" value="ECO:0007669"/>
    <property type="project" value="InterPro"/>
</dbReference>
<dbReference type="InterPro" id="IPR011013">
    <property type="entry name" value="Gal_mutarotase_sf_dom"/>
</dbReference>
<dbReference type="InterPro" id="IPR003159">
    <property type="entry name" value="Lyase_8_central_dom"/>
</dbReference>
<dbReference type="SUPFAM" id="SSF74650">
    <property type="entry name" value="Galactose mutarotase-like"/>
    <property type="match status" value="1"/>
</dbReference>
<reference evidence="2" key="1">
    <citation type="submission" date="2019-11" db="EMBL/GenBank/DDBJ databases">
        <title>Characterization of Clostridium perfringens isolates from swine manure treated agricultural soils.</title>
        <authorList>
            <person name="Wushke S.T."/>
        </authorList>
    </citation>
    <scope>NUCLEOTIDE SEQUENCE</scope>
    <source>
        <strain evidence="2">X15</strain>
    </source>
</reference>
<dbReference type="EMBL" id="WNVG01001407">
    <property type="protein sequence ID" value="MDZ5035233.1"/>
    <property type="molecule type" value="Genomic_DNA"/>
</dbReference>
<dbReference type="PANTHER" id="PTHR38481">
    <property type="entry name" value="HYALURONATE LYASE"/>
    <property type="match status" value="1"/>
</dbReference>
<dbReference type="InterPro" id="IPR038970">
    <property type="entry name" value="Lyase_8"/>
</dbReference>
<evidence type="ECO:0000313" key="3">
    <source>
        <dbReference type="Proteomes" id="UP001289066"/>
    </source>
</evidence>
<evidence type="ECO:0000313" key="2">
    <source>
        <dbReference type="EMBL" id="MDZ5035233.1"/>
    </source>
</evidence>
<organism evidence="2 3">
    <name type="scientific">Clostridium perfringens</name>
    <dbReference type="NCBI Taxonomy" id="1502"/>
    <lineage>
        <taxon>Bacteria</taxon>
        <taxon>Bacillati</taxon>
        <taxon>Bacillota</taxon>
        <taxon>Clostridia</taxon>
        <taxon>Eubacteriales</taxon>
        <taxon>Clostridiaceae</taxon>
        <taxon>Clostridium</taxon>
    </lineage>
</organism>
<gene>
    <name evidence="2" type="ORF">GNF81_21345</name>
</gene>
<feature type="non-terminal residue" evidence="2">
    <location>
        <position position="135"/>
    </location>
</feature>
<dbReference type="RefSeq" id="WP_322413552.1">
    <property type="nucleotide sequence ID" value="NZ_WNVG01001407.1"/>
</dbReference>
<sequence>DPGSPLQDEVYYELGNSNWSRGTKLVVYGAAGMQIDNKYDSLKANKSWFMFYNEIIALGSGITNPEDFNTETIIENRKIRKDGSNKFIVDGAEKVQALGDKDSANEAKWAYLEGNVEGSNIGYYFPNGANINLLR</sequence>
<name>A0AAW9IYJ3_CLOPF</name>
<accession>A0AAW9IYJ3</accession>
<dbReference type="AlphaFoldDB" id="A0AAW9IYJ3"/>
<dbReference type="InterPro" id="IPR014718">
    <property type="entry name" value="GH-type_carb-bd"/>
</dbReference>
<dbReference type="Proteomes" id="UP001289066">
    <property type="component" value="Unassembled WGS sequence"/>
</dbReference>
<dbReference type="GO" id="GO:0005975">
    <property type="term" value="P:carbohydrate metabolic process"/>
    <property type="evidence" value="ECO:0007669"/>
    <property type="project" value="InterPro"/>
</dbReference>
<dbReference type="PANTHER" id="PTHR38481:SF1">
    <property type="entry name" value="HYALURONATE LYASE"/>
    <property type="match status" value="1"/>
</dbReference>
<protein>
    <submittedName>
        <fullName evidence="2">Silent information regulator protein Sir2</fullName>
    </submittedName>
</protein>
<evidence type="ECO:0000259" key="1">
    <source>
        <dbReference type="Pfam" id="PF02278"/>
    </source>
</evidence>
<dbReference type="GO" id="GO:0016829">
    <property type="term" value="F:lyase activity"/>
    <property type="evidence" value="ECO:0007669"/>
    <property type="project" value="InterPro"/>
</dbReference>
<dbReference type="Pfam" id="PF02278">
    <property type="entry name" value="Lyase_8"/>
    <property type="match status" value="1"/>
</dbReference>
<dbReference type="Gene3D" id="2.70.98.10">
    <property type="match status" value="1"/>
</dbReference>
<dbReference type="GO" id="GO:0030246">
    <property type="term" value="F:carbohydrate binding"/>
    <property type="evidence" value="ECO:0007669"/>
    <property type="project" value="InterPro"/>
</dbReference>